<dbReference type="AlphaFoldDB" id="A0AAJ0A309"/>
<keyword evidence="3" id="KW-1185">Reference proteome</keyword>
<evidence type="ECO:0000313" key="3">
    <source>
        <dbReference type="Proteomes" id="UP001243989"/>
    </source>
</evidence>
<accession>A0AAJ0A309</accession>
<dbReference type="RefSeq" id="XP_060450126.1">
    <property type="nucleotide sequence ID" value="XM_060595640.1"/>
</dbReference>
<reference evidence="2" key="1">
    <citation type="submission" date="2021-06" db="EMBL/GenBank/DDBJ databases">
        <title>Comparative genomics, transcriptomics and evolutionary studies reveal genomic signatures of adaptation to plant cell wall in hemibiotrophic fungi.</title>
        <authorList>
            <consortium name="DOE Joint Genome Institute"/>
            <person name="Baroncelli R."/>
            <person name="Diaz J.F."/>
            <person name="Benocci T."/>
            <person name="Peng M."/>
            <person name="Battaglia E."/>
            <person name="Haridas S."/>
            <person name="Andreopoulos W."/>
            <person name="Labutti K."/>
            <person name="Pangilinan J."/>
            <person name="Floch G.L."/>
            <person name="Makela M.R."/>
            <person name="Henrissat B."/>
            <person name="Grigoriev I.V."/>
            <person name="Crouch J.A."/>
            <person name="De Vries R.P."/>
            <person name="Sukno S.A."/>
            <person name="Thon M.R."/>
        </authorList>
    </citation>
    <scope>NUCLEOTIDE SEQUENCE</scope>
    <source>
        <strain evidence="2">CBS 102054</strain>
    </source>
</reference>
<dbReference type="Gene3D" id="3.40.395.10">
    <property type="entry name" value="Adenoviral Proteinase, Chain A"/>
    <property type="match status" value="1"/>
</dbReference>
<organism evidence="2 3">
    <name type="scientific">Colletotrichum phormii</name>
    <dbReference type="NCBI Taxonomy" id="359342"/>
    <lineage>
        <taxon>Eukaryota</taxon>
        <taxon>Fungi</taxon>
        <taxon>Dikarya</taxon>
        <taxon>Ascomycota</taxon>
        <taxon>Pezizomycotina</taxon>
        <taxon>Sordariomycetes</taxon>
        <taxon>Hypocreomycetidae</taxon>
        <taxon>Glomerellales</taxon>
        <taxon>Glomerellaceae</taxon>
        <taxon>Colletotrichum</taxon>
        <taxon>Colletotrichum acutatum species complex</taxon>
    </lineage>
</organism>
<dbReference type="Proteomes" id="UP001243989">
    <property type="component" value="Unassembled WGS sequence"/>
</dbReference>
<dbReference type="SUPFAM" id="SSF54001">
    <property type="entry name" value="Cysteine proteinases"/>
    <property type="match status" value="1"/>
</dbReference>
<dbReference type="InterPro" id="IPR038765">
    <property type="entry name" value="Papain-like_cys_pep_sf"/>
</dbReference>
<sequence>MINAIHRFFQRPTPVRVHPIGHFTAYGAFSSENGSGHTRQTPTFNRLDHRTGSYLETDKRQLSPASAASSTIVVQAELPERTFLSKRSSAAPAASPDLEFALGANELSVAEKRPASPLPSIPKRQRLATSPQASLDRFDSRRLAHDQHVKEGIIYQVIKAAAALCPISVRVLDPLLLNGQESPKDLVDDLAANAGSIILAPINLDTHTHWILAVISENVVTIFDSKSASTDEGAVRRTLGHLLPHFGCDAAFAFHQCPEQTKDADSGVASIVNALHIISGQPIPAITDYGIWRPVLAALANGAHHGSLLSDIKLQAPSVSTESIAIPPMLPPTMTPADYQFWHKQQATFMEDVARVVKEQHNKMWSEGLQVEAELNGMRDLLQSLSRAGTQQWRPLLAVSPPSDGDLDEVDEVEKEVLHCQSALEQLESCRISDTSMTRKLRLRLTTLSGLRSRRDTIRESVASLTTVVTGDLAKMKTHLEELKAWGEEIVPSAA</sequence>
<name>A0AAJ0A309_9PEZI</name>
<evidence type="ECO:0008006" key="4">
    <source>
        <dbReference type="Google" id="ProtNLM"/>
    </source>
</evidence>
<dbReference type="GeneID" id="85480502"/>
<feature type="region of interest" description="Disordered" evidence="1">
    <location>
        <begin position="111"/>
        <end position="133"/>
    </location>
</feature>
<proteinExistence type="predicted"/>
<protein>
    <recommendedName>
        <fullName evidence="4">Ubiquitin-like protease family profile domain-containing protein</fullName>
    </recommendedName>
</protein>
<evidence type="ECO:0000313" key="2">
    <source>
        <dbReference type="EMBL" id="KAK1641519.1"/>
    </source>
</evidence>
<evidence type="ECO:0000256" key="1">
    <source>
        <dbReference type="SAM" id="MobiDB-lite"/>
    </source>
</evidence>
<gene>
    <name evidence="2" type="ORF">BDP81DRAFT_505281</name>
</gene>
<dbReference type="EMBL" id="JAHMHQ010000003">
    <property type="protein sequence ID" value="KAK1641519.1"/>
    <property type="molecule type" value="Genomic_DNA"/>
</dbReference>
<comment type="caution">
    <text evidence="2">The sequence shown here is derived from an EMBL/GenBank/DDBJ whole genome shotgun (WGS) entry which is preliminary data.</text>
</comment>